<evidence type="ECO:0000313" key="8">
    <source>
        <dbReference type="Proteomes" id="UP000685013"/>
    </source>
</evidence>
<dbReference type="GO" id="GO:0005730">
    <property type="term" value="C:nucleolus"/>
    <property type="evidence" value="ECO:0007669"/>
    <property type="project" value="UniProtKB-SubCell"/>
</dbReference>
<feature type="non-terminal residue" evidence="7">
    <location>
        <position position="1"/>
    </location>
</feature>
<organism evidence="7 8">
    <name type="scientific">Cucurbita argyrosperma subsp. sororia</name>
    <dbReference type="NCBI Taxonomy" id="37648"/>
    <lineage>
        <taxon>Eukaryota</taxon>
        <taxon>Viridiplantae</taxon>
        <taxon>Streptophyta</taxon>
        <taxon>Embryophyta</taxon>
        <taxon>Tracheophyta</taxon>
        <taxon>Spermatophyta</taxon>
        <taxon>Magnoliopsida</taxon>
        <taxon>eudicotyledons</taxon>
        <taxon>Gunneridae</taxon>
        <taxon>Pentapetalae</taxon>
        <taxon>rosids</taxon>
        <taxon>fabids</taxon>
        <taxon>Cucurbitales</taxon>
        <taxon>Cucurbitaceae</taxon>
        <taxon>Cucurbiteae</taxon>
        <taxon>Cucurbita</taxon>
    </lineage>
</organism>
<feature type="compositionally biased region" description="Basic and acidic residues" evidence="6">
    <location>
        <begin position="1"/>
        <end position="17"/>
    </location>
</feature>
<dbReference type="Pfam" id="PF06870">
    <property type="entry name" value="RNA_pol_I_A49"/>
    <property type="match status" value="1"/>
</dbReference>
<dbReference type="EMBL" id="JAGKQH010000017">
    <property type="protein sequence ID" value="KAG6575460.1"/>
    <property type="molecule type" value="Genomic_DNA"/>
</dbReference>
<evidence type="ECO:0000256" key="4">
    <source>
        <dbReference type="ARBA" id="ARBA00023163"/>
    </source>
</evidence>
<evidence type="ECO:0000256" key="5">
    <source>
        <dbReference type="ARBA" id="ARBA00023242"/>
    </source>
</evidence>
<keyword evidence="8" id="KW-1185">Reference proteome</keyword>
<dbReference type="GO" id="GO:0000428">
    <property type="term" value="C:DNA-directed RNA polymerase complex"/>
    <property type="evidence" value="ECO:0007669"/>
    <property type="project" value="UniProtKB-KW"/>
</dbReference>
<reference evidence="7 8" key="1">
    <citation type="journal article" date="2021" name="Hortic Res">
        <title>The domestication of Cucurbita argyrosperma as revealed by the genome of its wild relative.</title>
        <authorList>
            <person name="Barrera-Redondo J."/>
            <person name="Sanchez-de la Vega G."/>
            <person name="Aguirre-Liguori J.A."/>
            <person name="Castellanos-Morales G."/>
            <person name="Gutierrez-Guerrero Y.T."/>
            <person name="Aguirre-Dugua X."/>
            <person name="Aguirre-Planter E."/>
            <person name="Tenaillon M.I."/>
            <person name="Lira-Saade R."/>
            <person name="Eguiarte L.E."/>
        </authorList>
    </citation>
    <scope>NUCLEOTIDE SEQUENCE [LARGE SCALE GENOMIC DNA]</scope>
    <source>
        <strain evidence="7">JBR-2021</strain>
    </source>
</reference>
<accession>A0AAV6M5U1</accession>
<comment type="subcellular location">
    <subcellularLocation>
        <location evidence="1">Nucleus</location>
        <location evidence="1">Nucleolus</location>
    </subcellularLocation>
</comment>
<evidence type="ECO:0000256" key="1">
    <source>
        <dbReference type="ARBA" id="ARBA00004604"/>
    </source>
</evidence>
<keyword evidence="4" id="KW-0804">Transcription</keyword>
<keyword evidence="3" id="KW-0240">DNA-directed RNA polymerase</keyword>
<evidence type="ECO:0000313" key="7">
    <source>
        <dbReference type="EMBL" id="KAG6575460.1"/>
    </source>
</evidence>
<dbReference type="InterPro" id="IPR009668">
    <property type="entry name" value="RNA_pol-assoc_fac_A49-like"/>
</dbReference>
<keyword evidence="5" id="KW-0539">Nucleus</keyword>
<gene>
    <name evidence="7" type="ORF">SDJN03_26099</name>
</gene>
<feature type="compositionally biased region" description="Basic residues" evidence="6">
    <location>
        <begin position="26"/>
        <end position="39"/>
    </location>
</feature>
<dbReference type="PANTHER" id="PTHR14440">
    <property type="entry name" value="DNA-DIRECTED RNA POLYMERASE I SUBUNIT RPA49"/>
    <property type="match status" value="1"/>
</dbReference>
<evidence type="ECO:0000256" key="6">
    <source>
        <dbReference type="SAM" id="MobiDB-lite"/>
    </source>
</evidence>
<feature type="region of interest" description="Disordered" evidence="6">
    <location>
        <begin position="1"/>
        <end position="56"/>
    </location>
</feature>
<evidence type="ECO:0000256" key="3">
    <source>
        <dbReference type="ARBA" id="ARBA00022478"/>
    </source>
</evidence>
<evidence type="ECO:0000256" key="2">
    <source>
        <dbReference type="ARBA" id="ARBA00009430"/>
    </source>
</evidence>
<dbReference type="Proteomes" id="UP000685013">
    <property type="component" value="Chromosome 17"/>
</dbReference>
<name>A0AAV6M5U1_9ROSI</name>
<protein>
    <submittedName>
        <fullName evidence="7">Uncharacterized protein</fullName>
    </submittedName>
</protein>
<sequence length="263" mass="30295">MAEDTKSLELEDNHYSEPDSNLQSPAKKKKKSEKKKKRVPSVNAKIQVLSNHPQKTPPLVCYFPSGFDPHKDVNEEAVEEQDSVRARVYRHKNKPNRMQLVIFRLDPRIRGSDVSEMESPSVENEELSVQEKAEKMRELTNLYGTKKSINQAKKLRSLKQEDDPDTKKDLDGKMKNVVVNKEALESTGAQIARNIPTYNVSATTPREAYPLDKIILKGEWSYLEDLYSLLQEEAEISAKYPSFVRNRIYKLQDVQMVIAIYRV</sequence>
<dbReference type="GO" id="GO:0006351">
    <property type="term" value="P:DNA-templated transcription"/>
    <property type="evidence" value="ECO:0007669"/>
    <property type="project" value="InterPro"/>
</dbReference>
<comment type="caution">
    <text evidence="7">The sequence shown here is derived from an EMBL/GenBank/DDBJ whole genome shotgun (WGS) entry which is preliminary data.</text>
</comment>
<comment type="similarity">
    <text evidence="2">Belongs to the eukaryotic RPA49/POLR1E RNA polymerase subunit family.</text>
</comment>
<proteinExistence type="inferred from homology"/>
<dbReference type="AlphaFoldDB" id="A0AAV6M5U1"/>
<dbReference type="GO" id="GO:0003677">
    <property type="term" value="F:DNA binding"/>
    <property type="evidence" value="ECO:0007669"/>
    <property type="project" value="InterPro"/>
</dbReference>